<dbReference type="AlphaFoldDB" id="A0A1I2BUF5"/>
<dbReference type="STRING" id="1003.SAMN04488541_1003160"/>
<dbReference type="RefSeq" id="WP_091539669.1">
    <property type="nucleotide sequence ID" value="NZ_FONY01000003.1"/>
</dbReference>
<evidence type="ECO:0000313" key="3">
    <source>
        <dbReference type="Proteomes" id="UP000199513"/>
    </source>
</evidence>
<keyword evidence="1" id="KW-0472">Membrane</keyword>
<sequence length="85" mass="9698">MNPSVILFLSVITFLFFIAFLSGFNAIKIAWQECIKAGNSKQFFKILNKNMFGLKYVLLLVSIVSVFVWIVLEIKLAKASKKNNH</sequence>
<name>A0A1I2BUF5_9BACT</name>
<gene>
    <name evidence="2" type="ORF">SAMN04488541_1003160</name>
</gene>
<dbReference type="EMBL" id="FONY01000003">
    <property type="protein sequence ID" value="SFE59742.1"/>
    <property type="molecule type" value="Genomic_DNA"/>
</dbReference>
<protein>
    <submittedName>
        <fullName evidence="2">Uncharacterized protein</fullName>
    </submittedName>
</protein>
<organism evidence="2 3">
    <name type="scientific">Thermoflexibacter ruber</name>
    <dbReference type="NCBI Taxonomy" id="1003"/>
    <lineage>
        <taxon>Bacteria</taxon>
        <taxon>Pseudomonadati</taxon>
        <taxon>Bacteroidota</taxon>
        <taxon>Cytophagia</taxon>
        <taxon>Cytophagales</taxon>
        <taxon>Thermoflexibacteraceae</taxon>
        <taxon>Thermoflexibacter</taxon>
    </lineage>
</organism>
<feature type="transmembrane region" description="Helical" evidence="1">
    <location>
        <begin position="52"/>
        <end position="72"/>
    </location>
</feature>
<evidence type="ECO:0000256" key="1">
    <source>
        <dbReference type="SAM" id="Phobius"/>
    </source>
</evidence>
<evidence type="ECO:0000313" key="2">
    <source>
        <dbReference type="EMBL" id="SFE59742.1"/>
    </source>
</evidence>
<dbReference type="Proteomes" id="UP000199513">
    <property type="component" value="Unassembled WGS sequence"/>
</dbReference>
<proteinExistence type="predicted"/>
<keyword evidence="3" id="KW-1185">Reference proteome</keyword>
<reference evidence="2 3" key="1">
    <citation type="submission" date="2016-10" db="EMBL/GenBank/DDBJ databases">
        <authorList>
            <person name="de Groot N.N."/>
        </authorList>
    </citation>
    <scope>NUCLEOTIDE SEQUENCE [LARGE SCALE GENOMIC DNA]</scope>
    <source>
        <strain>GEY</strain>
        <strain evidence="3">DSM 9560</strain>
    </source>
</reference>
<feature type="transmembrane region" description="Helical" evidence="1">
    <location>
        <begin position="6"/>
        <end position="31"/>
    </location>
</feature>
<keyword evidence="1" id="KW-0812">Transmembrane</keyword>
<keyword evidence="1" id="KW-1133">Transmembrane helix</keyword>
<accession>A0A1I2BUF5</accession>